<evidence type="ECO:0000256" key="4">
    <source>
        <dbReference type="PROSITE-ProRule" id="PRU00175"/>
    </source>
</evidence>
<keyword evidence="3" id="KW-0862">Zinc</keyword>
<feature type="chain" id="PRO_5040260496" evidence="6">
    <location>
        <begin position="17"/>
        <end position="253"/>
    </location>
</feature>
<keyword evidence="6" id="KW-0732">Signal</keyword>
<evidence type="ECO:0000256" key="6">
    <source>
        <dbReference type="SAM" id="SignalP"/>
    </source>
</evidence>
<evidence type="ECO:0000256" key="3">
    <source>
        <dbReference type="ARBA" id="ARBA00022833"/>
    </source>
</evidence>
<feature type="signal peptide" evidence="6">
    <location>
        <begin position="1"/>
        <end position="16"/>
    </location>
</feature>
<evidence type="ECO:0000313" key="8">
    <source>
        <dbReference type="EMBL" id="GJE98537.1"/>
    </source>
</evidence>
<dbReference type="Pfam" id="PF13445">
    <property type="entry name" value="zf-RING_UBOX"/>
    <property type="match status" value="1"/>
</dbReference>
<feature type="domain" description="RING-type" evidence="7">
    <location>
        <begin position="4"/>
        <end position="48"/>
    </location>
</feature>
<proteinExistence type="predicted"/>
<feature type="compositionally biased region" description="Low complexity" evidence="5">
    <location>
        <begin position="233"/>
        <end position="242"/>
    </location>
</feature>
<keyword evidence="2 4" id="KW-0863">Zinc-finger</keyword>
<dbReference type="PROSITE" id="PS50089">
    <property type="entry name" value="ZF_RING_2"/>
    <property type="match status" value="1"/>
</dbReference>
<feature type="region of interest" description="Disordered" evidence="5">
    <location>
        <begin position="220"/>
        <end position="253"/>
    </location>
</feature>
<evidence type="ECO:0000313" key="9">
    <source>
        <dbReference type="Proteomes" id="UP000703269"/>
    </source>
</evidence>
<dbReference type="GO" id="GO:0008270">
    <property type="term" value="F:zinc ion binding"/>
    <property type="evidence" value="ECO:0007669"/>
    <property type="project" value="UniProtKB-KW"/>
</dbReference>
<dbReference type="InterPro" id="IPR013083">
    <property type="entry name" value="Znf_RING/FYVE/PHD"/>
</dbReference>
<dbReference type="InterPro" id="IPR017907">
    <property type="entry name" value="Znf_RING_CS"/>
</dbReference>
<evidence type="ECO:0000256" key="2">
    <source>
        <dbReference type="ARBA" id="ARBA00022771"/>
    </source>
</evidence>
<keyword evidence="9" id="KW-1185">Reference proteome</keyword>
<evidence type="ECO:0000256" key="1">
    <source>
        <dbReference type="ARBA" id="ARBA00022723"/>
    </source>
</evidence>
<evidence type="ECO:0000259" key="7">
    <source>
        <dbReference type="PROSITE" id="PS50089"/>
    </source>
</evidence>
<dbReference type="Proteomes" id="UP000703269">
    <property type="component" value="Unassembled WGS sequence"/>
</dbReference>
<reference evidence="8 9" key="1">
    <citation type="submission" date="2021-08" db="EMBL/GenBank/DDBJ databases">
        <title>Draft Genome Sequence of Phanerochaete sordida strain YK-624.</title>
        <authorList>
            <person name="Mori T."/>
            <person name="Dohra H."/>
            <person name="Suzuki T."/>
            <person name="Kawagishi H."/>
            <person name="Hirai H."/>
        </authorList>
    </citation>
    <scope>NUCLEOTIDE SEQUENCE [LARGE SCALE GENOMIC DNA]</scope>
    <source>
        <strain evidence="8 9">YK-624</strain>
    </source>
</reference>
<dbReference type="OrthoDB" id="6270329at2759"/>
<organism evidence="8 9">
    <name type="scientific">Phanerochaete sordida</name>
    <dbReference type="NCBI Taxonomy" id="48140"/>
    <lineage>
        <taxon>Eukaryota</taxon>
        <taxon>Fungi</taxon>
        <taxon>Dikarya</taxon>
        <taxon>Basidiomycota</taxon>
        <taxon>Agaricomycotina</taxon>
        <taxon>Agaricomycetes</taxon>
        <taxon>Polyporales</taxon>
        <taxon>Phanerochaetaceae</taxon>
        <taxon>Phanerochaete</taxon>
    </lineage>
</organism>
<protein>
    <submittedName>
        <fullName evidence="8">RING-type zinc-finger domain-containing protein</fullName>
    </submittedName>
</protein>
<name>A0A9P3GN65_9APHY</name>
<evidence type="ECO:0000256" key="5">
    <source>
        <dbReference type="SAM" id="MobiDB-lite"/>
    </source>
</evidence>
<sequence>MPTCLICLNVLRTPAALPCGHVFCHECIVKVVRNVQPFTQQHFCPSCRVAFTITTVDPQLIPHHLRPHMTPAIRKLNLDFTIPSPVPGSTPASECDRLRAENASLRSCCEVWRKRAAVHASASLGLVGLARLARDHAIKMRKENCELQQKYISLKRKYDEPDLISPPAVSALPELMRSPSRPSSPASPPQRSPSPCRSELSYCSDCSDCEPCLKRLRVSSDEPEIKQSPAPSPMLSLAPAPLEDSEVSPMSQN</sequence>
<feature type="region of interest" description="Disordered" evidence="5">
    <location>
        <begin position="173"/>
        <end position="199"/>
    </location>
</feature>
<dbReference type="EMBL" id="BPQB01000090">
    <property type="protein sequence ID" value="GJE98537.1"/>
    <property type="molecule type" value="Genomic_DNA"/>
</dbReference>
<keyword evidence="1" id="KW-0479">Metal-binding</keyword>
<comment type="caution">
    <text evidence="8">The sequence shown here is derived from an EMBL/GenBank/DDBJ whole genome shotgun (WGS) entry which is preliminary data.</text>
</comment>
<dbReference type="SMART" id="SM00184">
    <property type="entry name" value="RING"/>
    <property type="match status" value="1"/>
</dbReference>
<dbReference type="PROSITE" id="PS00518">
    <property type="entry name" value="ZF_RING_1"/>
    <property type="match status" value="1"/>
</dbReference>
<dbReference type="SUPFAM" id="SSF57850">
    <property type="entry name" value="RING/U-box"/>
    <property type="match status" value="1"/>
</dbReference>
<dbReference type="AlphaFoldDB" id="A0A9P3GN65"/>
<dbReference type="InterPro" id="IPR027370">
    <property type="entry name" value="Znf-RING_euk"/>
</dbReference>
<dbReference type="Gene3D" id="3.30.40.10">
    <property type="entry name" value="Zinc/RING finger domain, C3HC4 (zinc finger)"/>
    <property type="match status" value="1"/>
</dbReference>
<dbReference type="InterPro" id="IPR001841">
    <property type="entry name" value="Znf_RING"/>
</dbReference>
<gene>
    <name evidence="8" type="ORF">PsYK624_147690</name>
</gene>
<accession>A0A9P3GN65</accession>